<dbReference type="InterPro" id="IPR039566">
    <property type="entry name" value="CvfB_S1_st"/>
</dbReference>
<dbReference type="PIRSF" id="PIRSF012524">
    <property type="entry name" value="YitL_S1"/>
    <property type="match status" value="1"/>
</dbReference>
<sequence length="280" mass="31131">MIKIGQYNTLEVIKLVDFGVFLNGGDDFGNILLPKNTVPAGTKLGDKLKVFIYFDSEDEVIATTDEPLVEVGGFAKLRIVGATTIGAFADWGLRKDLLIPFSEQRRRLEEGEEIMVRVYTDRASGRIVGSTKFNRFLDLTPANYKVGQEVQVIIAETTELGYKAVINGEHWGLFFKTEAFGKLFIGKQLKAYIQEIRPDGKINLSLQKVGLGKVDDLADKILTSLEIKGGFIPVSDKSSPEDIFRVFRTSKATFKKTIGGLYKKGLIVIEKDGIRLNDND</sequence>
<protein>
    <submittedName>
        <fullName evidence="3">GntR family transcriptional regulator</fullName>
    </submittedName>
</protein>
<comment type="caution">
    <text evidence="3">The sequence shown here is derived from an EMBL/GenBank/DDBJ whole genome shotgun (WGS) entry which is preliminary data.</text>
</comment>
<dbReference type="SMART" id="SM00316">
    <property type="entry name" value="S1"/>
    <property type="match status" value="3"/>
</dbReference>
<dbReference type="InterPro" id="IPR014464">
    <property type="entry name" value="CvfB_fam"/>
</dbReference>
<dbReference type="Gene3D" id="1.10.10.10">
    <property type="entry name" value="Winged helix-like DNA-binding domain superfamily/Winged helix DNA-binding domain"/>
    <property type="match status" value="1"/>
</dbReference>
<dbReference type="Pfam" id="PF17783">
    <property type="entry name" value="WHD_CvfB"/>
    <property type="match status" value="1"/>
</dbReference>
<evidence type="ECO:0000313" key="3">
    <source>
        <dbReference type="EMBL" id="PSV97798.1"/>
    </source>
</evidence>
<dbReference type="Proteomes" id="UP000241190">
    <property type="component" value="Unassembled WGS sequence"/>
</dbReference>
<dbReference type="PANTHER" id="PTHR37296">
    <property type="entry name" value="CONSERVED VIRULENCE FACTOR B"/>
    <property type="match status" value="1"/>
</dbReference>
<reference evidence="3 6" key="1">
    <citation type="submission" date="2018-01" db="EMBL/GenBank/DDBJ databases">
        <title>Whole genome sequencing of Histamine producing bacteria.</title>
        <authorList>
            <person name="Butler K."/>
        </authorList>
    </citation>
    <scope>NUCLEOTIDE SEQUENCE [LARGE SCALE GENOMIC DNA]</scope>
    <source>
        <strain evidence="4 5">ATCC 51761</strain>
        <strain evidence="3 6">NCIMB 13481</strain>
    </source>
</reference>
<dbReference type="SUPFAM" id="SSF50249">
    <property type="entry name" value="Nucleic acid-binding proteins"/>
    <property type="match status" value="1"/>
</dbReference>
<dbReference type="AlphaFoldDB" id="A0A0D8PSF9"/>
<dbReference type="Proteomes" id="UP000241954">
    <property type="component" value="Unassembled WGS sequence"/>
</dbReference>
<evidence type="ECO:0000313" key="5">
    <source>
        <dbReference type="Proteomes" id="UP000241190"/>
    </source>
</evidence>
<dbReference type="InterPro" id="IPR040764">
    <property type="entry name" value="CvfB_WH"/>
</dbReference>
<feature type="domain" description="S1 motif" evidence="2">
    <location>
        <begin position="70"/>
        <end position="132"/>
    </location>
</feature>
<dbReference type="InterPro" id="IPR003029">
    <property type="entry name" value="S1_domain"/>
</dbReference>
<organism evidence="3 6">
    <name type="scientific">Photobacterium iliopiscarium</name>
    <dbReference type="NCBI Taxonomy" id="56192"/>
    <lineage>
        <taxon>Bacteria</taxon>
        <taxon>Pseudomonadati</taxon>
        <taxon>Pseudomonadota</taxon>
        <taxon>Gammaproteobacteria</taxon>
        <taxon>Vibrionales</taxon>
        <taxon>Vibrionaceae</taxon>
        <taxon>Photobacterium</taxon>
    </lineage>
</organism>
<proteinExistence type="inferred from homology"/>
<dbReference type="Gene3D" id="2.40.50.140">
    <property type="entry name" value="Nucleic acid-binding proteins"/>
    <property type="match status" value="2"/>
</dbReference>
<dbReference type="InterPro" id="IPR036388">
    <property type="entry name" value="WH-like_DNA-bd_sf"/>
</dbReference>
<evidence type="ECO:0000313" key="4">
    <source>
        <dbReference type="EMBL" id="PSW98362.1"/>
    </source>
</evidence>
<dbReference type="OrthoDB" id="9801597at2"/>
<evidence type="ECO:0000259" key="2">
    <source>
        <dbReference type="SMART" id="SM00316"/>
    </source>
</evidence>
<dbReference type="EMBL" id="PYOP01000009">
    <property type="protein sequence ID" value="PSW98362.1"/>
    <property type="molecule type" value="Genomic_DNA"/>
</dbReference>
<feature type="domain" description="S1 motif" evidence="2">
    <location>
        <begin position="145"/>
        <end position="207"/>
    </location>
</feature>
<dbReference type="PANTHER" id="PTHR37296:SF1">
    <property type="entry name" value="CONSERVED VIRULENCE FACTOR B"/>
    <property type="match status" value="1"/>
</dbReference>
<evidence type="ECO:0000313" key="6">
    <source>
        <dbReference type="Proteomes" id="UP000241954"/>
    </source>
</evidence>
<evidence type="ECO:0000256" key="1">
    <source>
        <dbReference type="PIRNR" id="PIRNR012524"/>
    </source>
</evidence>
<dbReference type="EMBL" id="PYLW01000005">
    <property type="protein sequence ID" value="PSV97798.1"/>
    <property type="molecule type" value="Genomic_DNA"/>
</dbReference>
<name>A0A0D8PSF9_9GAMM</name>
<accession>A0A0D8PSF9</accession>
<keyword evidence="5" id="KW-1185">Reference proteome</keyword>
<dbReference type="InterPro" id="IPR012340">
    <property type="entry name" value="NA-bd_OB-fold"/>
</dbReference>
<dbReference type="GO" id="GO:0003676">
    <property type="term" value="F:nucleic acid binding"/>
    <property type="evidence" value="ECO:0007669"/>
    <property type="project" value="InterPro"/>
</dbReference>
<comment type="similarity">
    <text evidence="1">Belongs to the CvfB family.</text>
</comment>
<dbReference type="Pfam" id="PF13509">
    <property type="entry name" value="S1_2"/>
    <property type="match status" value="2"/>
</dbReference>
<gene>
    <name evidence="3" type="ORF">C9I88_06915</name>
    <name evidence="4" type="ORF">C9J52_07770</name>
</gene>
<dbReference type="GeneID" id="93548442"/>
<dbReference type="RefSeq" id="WP_045038237.1">
    <property type="nucleotide sequence ID" value="NZ_CAMQYU010000094.1"/>
</dbReference>
<feature type="domain" description="S1 motif" evidence="2">
    <location>
        <begin position="3"/>
        <end position="65"/>
    </location>
</feature>